<keyword evidence="9" id="KW-0539">Nucleus</keyword>
<organism evidence="15 16">
    <name type="scientific">Hyaloperonospora brassicae</name>
    <name type="common">Brassica downy mildew</name>
    <name type="synonym">Peronospora brassicae</name>
    <dbReference type="NCBI Taxonomy" id="162125"/>
    <lineage>
        <taxon>Eukaryota</taxon>
        <taxon>Sar</taxon>
        <taxon>Stramenopiles</taxon>
        <taxon>Oomycota</taxon>
        <taxon>Peronosporomycetes</taxon>
        <taxon>Peronosporales</taxon>
        <taxon>Peronosporaceae</taxon>
        <taxon>Hyaloperonospora</taxon>
    </lineage>
</organism>
<evidence type="ECO:0000313" key="15">
    <source>
        <dbReference type="EMBL" id="CAI5731187.1"/>
    </source>
</evidence>
<accession>A0AAV0U3K6</accession>
<dbReference type="EMBL" id="CANTFL010001080">
    <property type="protein sequence ID" value="CAI5731187.1"/>
    <property type="molecule type" value="Genomic_DNA"/>
</dbReference>
<evidence type="ECO:0000256" key="3">
    <source>
        <dbReference type="ARBA" id="ARBA00022527"/>
    </source>
</evidence>
<feature type="compositionally biased region" description="Low complexity" evidence="11">
    <location>
        <begin position="759"/>
        <end position="771"/>
    </location>
</feature>
<feature type="domain" description="PI3K/PI4K catalytic" evidence="12">
    <location>
        <begin position="2789"/>
        <end position="3103"/>
    </location>
</feature>
<feature type="domain" description="FATC" evidence="14">
    <location>
        <begin position="3139"/>
        <end position="3171"/>
    </location>
</feature>
<proteinExistence type="predicted"/>
<dbReference type="GO" id="GO:0006281">
    <property type="term" value="P:DNA repair"/>
    <property type="evidence" value="ECO:0007669"/>
    <property type="project" value="InterPro"/>
</dbReference>
<gene>
    <name evidence="15" type="ORF">HBR001_LOCUS5100</name>
</gene>
<dbReference type="Pfam" id="PF02260">
    <property type="entry name" value="FATC"/>
    <property type="match status" value="1"/>
</dbReference>
<dbReference type="PROSITE" id="PS51189">
    <property type="entry name" value="FAT"/>
    <property type="match status" value="1"/>
</dbReference>
<dbReference type="SUPFAM" id="SSF48371">
    <property type="entry name" value="ARM repeat"/>
    <property type="match status" value="1"/>
</dbReference>
<keyword evidence="7" id="KW-0418">Kinase</keyword>
<dbReference type="GO" id="GO:0005524">
    <property type="term" value="F:ATP binding"/>
    <property type="evidence" value="ECO:0007669"/>
    <property type="project" value="UniProtKB-KW"/>
</dbReference>
<evidence type="ECO:0000256" key="11">
    <source>
        <dbReference type="SAM" id="MobiDB-lite"/>
    </source>
</evidence>
<evidence type="ECO:0000256" key="5">
    <source>
        <dbReference type="ARBA" id="ARBA00022741"/>
    </source>
</evidence>
<evidence type="ECO:0000256" key="2">
    <source>
        <dbReference type="ARBA" id="ARBA00012513"/>
    </source>
</evidence>
<dbReference type="Proteomes" id="UP001162031">
    <property type="component" value="Unassembled WGS sequence"/>
</dbReference>
<feature type="region of interest" description="Disordered" evidence="11">
    <location>
        <begin position="1756"/>
        <end position="1779"/>
    </location>
</feature>
<dbReference type="SMART" id="SM00146">
    <property type="entry name" value="PI3Kc"/>
    <property type="match status" value="1"/>
</dbReference>
<keyword evidence="4" id="KW-0808">Transferase</keyword>
<dbReference type="GO" id="GO:0005634">
    <property type="term" value="C:nucleus"/>
    <property type="evidence" value="ECO:0007669"/>
    <property type="project" value="UniProtKB-SubCell"/>
</dbReference>
<evidence type="ECO:0000256" key="9">
    <source>
        <dbReference type="ARBA" id="ARBA00023242"/>
    </source>
</evidence>
<feature type="region of interest" description="Disordered" evidence="11">
    <location>
        <begin position="1932"/>
        <end position="1961"/>
    </location>
</feature>
<keyword evidence="5" id="KW-0547">Nucleotide-binding</keyword>
<evidence type="ECO:0000313" key="16">
    <source>
        <dbReference type="Proteomes" id="UP001162031"/>
    </source>
</evidence>
<dbReference type="InterPro" id="IPR003151">
    <property type="entry name" value="PIK-rel_kinase_FAT"/>
</dbReference>
<dbReference type="SUPFAM" id="SSF56112">
    <property type="entry name" value="Protein kinase-like (PK-like)"/>
    <property type="match status" value="1"/>
</dbReference>
<dbReference type="Gene3D" id="1.10.1070.11">
    <property type="entry name" value="Phosphatidylinositol 3-/4-kinase, catalytic domain"/>
    <property type="match status" value="1"/>
</dbReference>
<comment type="caution">
    <text evidence="15">The sequence shown here is derived from an EMBL/GenBank/DDBJ whole genome shotgun (WGS) entry which is preliminary data.</text>
</comment>
<dbReference type="Pfam" id="PF00454">
    <property type="entry name" value="PI3_PI4_kinase"/>
    <property type="match status" value="1"/>
</dbReference>
<dbReference type="InterPro" id="IPR016024">
    <property type="entry name" value="ARM-type_fold"/>
</dbReference>
<dbReference type="EC" id="2.7.11.1" evidence="2"/>
<evidence type="ECO:0000256" key="4">
    <source>
        <dbReference type="ARBA" id="ARBA00022679"/>
    </source>
</evidence>
<dbReference type="InterPro" id="IPR044107">
    <property type="entry name" value="PIKKc_ATM"/>
</dbReference>
<dbReference type="Gene3D" id="3.30.1010.10">
    <property type="entry name" value="Phosphatidylinositol 3-kinase Catalytic Subunit, Chain A, domain 4"/>
    <property type="match status" value="1"/>
</dbReference>
<dbReference type="InterPro" id="IPR011009">
    <property type="entry name" value="Kinase-like_dom_sf"/>
</dbReference>
<dbReference type="PROSITE" id="PS51190">
    <property type="entry name" value="FATC"/>
    <property type="match status" value="1"/>
</dbReference>
<dbReference type="InterPro" id="IPR014009">
    <property type="entry name" value="PIK_FAT"/>
</dbReference>
<evidence type="ECO:0000256" key="1">
    <source>
        <dbReference type="ARBA" id="ARBA00004123"/>
    </source>
</evidence>
<dbReference type="InterPro" id="IPR000403">
    <property type="entry name" value="PI3/4_kinase_cat_dom"/>
</dbReference>
<comment type="subcellular location">
    <subcellularLocation>
        <location evidence="1">Nucleus</location>
    </subcellularLocation>
</comment>
<evidence type="ECO:0000259" key="14">
    <source>
        <dbReference type="PROSITE" id="PS51190"/>
    </source>
</evidence>
<dbReference type="PROSITE" id="PS00916">
    <property type="entry name" value="PI3_4_KINASE_2"/>
    <property type="match status" value="1"/>
</dbReference>
<feature type="compositionally biased region" description="Low complexity" evidence="11">
    <location>
        <begin position="1756"/>
        <end position="1770"/>
    </location>
</feature>
<dbReference type="PROSITE" id="PS50290">
    <property type="entry name" value="PI3_4_KINASE_3"/>
    <property type="match status" value="1"/>
</dbReference>
<dbReference type="PANTHER" id="PTHR37079">
    <property type="entry name" value="SERINE/THREONINE-PROTEIN KINASE ATM"/>
    <property type="match status" value="1"/>
</dbReference>
<name>A0AAV0U3K6_HYABA</name>
<comment type="catalytic activity">
    <reaction evidence="10">
        <text>L-threonyl-[protein] + ATP = O-phospho-L-threonyl-[protein] + ADP + H(+)</text>
        <dbReference type="Rhea" id="RHEA:46608"/>
        <dbReference type="Rhea" id="RHEA-COMP:11060"/>
        <dbReference type="Rhea" id="RHEA-COMP:11605"/>
        <dbReference type="ChEBI" id="CHEBI:15378"/>
        <dbReference type="ChEBI" id="CHEBI:30013"/>
        <dbReference type="ChEBI" id="CHEBI:30616"/>
        <dbReference type="ChEBI" id="CHEBI:61977"/>
        <dbReference type="ChEBI" id="CHEBI:456216"/>
        <dbReference type="EC" id="2.7.11.1"/>
    </reaction>
</comment>
<keyword evidence="8" id="KW-0067">ATP-binding</keyword>
<dbReference type="InterPro" id="IPR038980">
    <property type="entry name" value="ATM_plant"/>
</dbReference>
<dbReference type="CDD" id="cd05171">
    <property type="entry name" value="PIKKc_ATM"/>
    <property type="match status" value="1"/>
</dbReference>
<protein>
    <recommendedName>
        <fullName evidence="2">non-specific serine/threonine protein kinase</fullName>
        <ecNumber evidence="2">2.7.11.1</ecNumber>
    </recommendedName>
</protein>
<feature type="domain" description="FAT" evidence="13">
    <location>
        <begin position="1979"/>
        <end position="2660"/>
    </location>
</feature>
<keyword evidence="6" id="KW-0227">DNA damage</keyword>
<feature type="region of interest" description="Disordered" evidence="11">
    <location>
        <begin position="734"/>
        <end position="784"/>
    </location>
</feature>
<evidence type="ECO:0000256" key="7">
    <source>
        <dbReference type="ARBA" id="ARBA00022777"/>
    </source>
</evidence>
<dbReference type="InterPro" id="IPR018936">
    <property type="entry name" value="PI3/4_kinase_CS"/>
</dbReference>
<evidence type="ECO:0000256" key="10">
    <source>
        <dbReference type="ARBA" id="ARBA00047899"/>
    </source>
</evidence>
<evidence type="ECO:0000256" key="8">
    <source>
        <dbReference type="ARBA" id="ARBA00022840"/>
    </source>
</evidence>
<keyword evidence="3" id="KW-0723">Serine/threonine-protein kinase</keyword>
<evidence type="ECO:0000256" key="6">
    <source>
        <dbReference type="ARBA" id="ARBA00022763"/>
    </source>
</evidence>
<dbReference type="Pfam" id="PF02259">
    <property type="entry name" value="FAT"/>
    <property type="match status" value="1"/>
</dbReference>
<dbReference type="InterPro" id="IPR036940">
    <property type="entry name" value="PI3/4_kinase_cat_sf"/>
</dbReference>
<reference evidence="15" key="1">
    <citation type="submission" date="2022-12" db="EMBL/GenBank/DDBJ databases">
        <authorList>
            <person name="Webb A."/>
        </authorList>
    </citation>
    <scope>NUCLEOTIDE SEQUENCE</scope>
    <source>
        <strain evidence="15">Hp1</strain>
    </source>
</reference>
<evidence type="ECO:0000259" key="12">
    <source>
        <dbReference type="PROSITE" id="PS50290"/>
    </source>
</evidence>
<keyword evidence="16" id="KW-1185">Reference proteome</keyword>
<dbReference type="PANTHER" id="PTHR37079:SF4">
    <property type="entry name" value="SERINE_THREONINE-PROTEIN KINASE ATM"/>
    <property type="match status" value="1"/>
</dbReference>
<evidence type="ECO:0000259" key="13">
    <source>
        <dbReference type="PROSITE" id="PS51189"/>
    </source>
</evidence>
<dbReference type="SMART" id="SM01343">
    <property type="entry name" value="FATC"/>
    <property type="match status" value="1"/>
</dbReference>
<sequence length="3171" mass="352951">MATRDAAWHQFSALCNDLRDVKTSKSASDAINHLQVFMSDAQSRQLVHRWRSWGFLLHRLLHVIKTEMRACLATNPKRKRTTTSAHAKMPPLQHWHYLRTELESAHVTADGPLLHLDANGRECICQLFTFSVAVITCPKPVALGHSVEVRVEKEAWLTVEVLAQYRVYCVMLDVDEWKGLLELTIASFSPSLERGRLTGDVETATTRARVLRLLLKNCPFDLTSVIPSMTLQITAWFEAANVDHMVDLLLSIASTLLETLTDMMRTNRGAIALYLLPRGLAVLEFICKSNRSRKNGIRGAPAEFVMQFLDLYRHHTTADSEVSYLSPSELLRELKKLVHVAMSSGEISLVMTQFNSARERKLGNALGVDDLEIRRLACIADIIFHHDHLVSEQMRAASGDLTRGCALPEQFDAGSKRLRCTSTELAWETVSKMDARETVWTSELLRKFSATSEKECEGWIAGEEMNGFGVAFCMREHGLEYLSMASPPSTGAMPSAFFLSTRAVTGNVVGMDESGWYDGPDMCEKKTDDFFERLAVPSCLLRNLIPRPNAFLSDCCPKIRHSCAQSFSKSVKQVMGEEVVHLFSDLLLEISGNLPSDGCSSTKGLQVLANSLDVGLVLAGLYADEVVNCSDSLSRSSTSVLPLLKQYFDIVANCLKPSVIKQAQHSHSMSENIVHILRRLHTLILLSQGQSTLAGYHHPSADPIDVRVSSDIYSATSAIVETLEVSLACSTPTKATEQLSPRPHTRFHSIRGRPSWTPSSSHASQLQLQSQPTQKEYDAMDEGEENNVLHDRPASRVIQECIGVWCIRLILLLKRDGGFSAVKKSLECLQLDPDFVLAVAALICGVTGHDSLETFVKLIDHAAEEGMSEHGALSTARGESCRAPIFLSQVLSAIKLAGLVYEKRKYEHGESPPALLLECAKKYLNVMANAGSKANLRMSRRAELQCLGVFFRLDTHEFHAFEEACVSGLTDCDASVRVVASRCLQSVYFMYPEGGASIFRHFYTELRPLIDAPPVELSAKEGQTLANVKGNHQSTGHEIADPRLSMDLCLSVLLGLYVSACSSQIAVPAVLQACVELASMNGSLYAAGTTSLISICLRAIAAFYRYTSVSDLLDDHFCSLWQEFIVASHRCTQANSEDTFGWIKSDPIDPLPNGKLLLQRFPLSALLGEKINSAARRSNFAAKLDMVLSVGVLHSFVYGEQIQTKRSRFGFVNDLAAYLYNIRDNEKEHDVFVGEIGEQLTTDLFAFSFILLAYPDPVLNEVAKRILEEAEERARVRVLTLSHLGHITSKMARFIVWGVVDGTDNERCSPGNLWSDALQAMKEKYSEFDWRTTNVADLLCDFYVLLLGAELFSPRAVCAVECFKAFAAAICDTVTDSSVLQHLLLLICFQAIKRLATGHERRIGSTLSHLVRSLCERFLDNADTFGRCVGFVVQEISDILSDGGEKEQRVLDAKSLGVKSKKSLSLNADDRAELEWVILAICSGLGGGLGKYTHDINVVPNGISGSLDKLNDLLIRSQQQVFSEARESGDGIVGRRNQAKKEIETFIQRVRSRGARFYNPLPFSSSFRTNTIEDRRHVHVDAQASTKSSADVELSALTASIRAVRDCMPSTRGLYEKLSHTLLHLSSFGTFGKNEYAPDRDTASVANALGELGALDATEYELSPAEQEGELSRLYRLHFHRGSLRETKTAFFLAMHESLLVYLSSVIFEERTTGKGASLILQQTLRTLKSVLSLDEGVAALSRCKDGELISFLSPFEESSPSSWSSASPSNTRRKPPTTLQRCTELWTSARKVGFEAWVCSLTSFLTAECPDPVLKACSTLVSLRADMAVFLLPYALEIILRQAGRKGKLDSGSNATEPNSAGHFMQLTKAINQGITLVLTGVESNKTSARSVNEVDLYQSLEMNPSQPPQVIQLVVHTINFLRETRKAQFVGHSDKSEAQLSTGRRPKRSSETEPPISRRPRGSVLAYGCMVDVDLLAVAKAAVRVKMPYSAMQYVEMWLEKENGGKITSLSLIKNDDVANTLRDILVDAYGLSSNDDVIYGVNDGRTLQSQLVKFSRERQYAKTLPLYDVSLQFSNANTHDGGMIDCDPPRLLEGMLTSLQSLGYNNLLEGYLQSIQLNKGSIDSDSGSPSLQALQHKFELAWKNMQWEAVLPALPTVSNCSPDIKESMANRLSHPQIIFEGLRAIAHENFAHLQNAMATAKEQIMRSVQLSLHSFESTKDLYSAMVHLRAIREIEEMASHIEKPDRVVERDVAAIIGDPVEQKAGFSSRDGTIGIPPISLVVRPLLAQWQKRHDQIKHDFDKIESLLALEEVLLQVSEASDAKQALVKLQLDLASVSRKAGRTAVAYRALLKLEQLGQGDLMCIHEKMQWKIQKGKLLWKQQEFQSAIWTGKEVCSELSTYLHDSSLPVGSVVPLQLLLVNVLTTTGKWIASQRCESSQTILEEYFEKATGIVTSMDAKAVLVRARDPAKAHFVLADFMAAMNQQVSSRVTSREWLAGKKVVQARHEELQELQKMEQGMQNENRAHIYALNKEVVHDMDERSKVEASVDHFLIGALYNYGKGLCLSPQSELDMVFRVLSLWFNNRGKADINRVVIEEIIDAVPSFKFIPLSYQIISRISSRLADADTFEIALRKLVMKLSVEHPHHTLVQIIALKNCGEVEGKGALQFRANVGDAKAEGAKVYLAELMKTEHRELLESLDFVANAYIQLALFDTSEYHGQKKKIPLSKVPITATFLGRSGVSSFEQCLRIRARRGGAVVMPAVLTSYIPPQVDMNYSNVVRMSSFEPLFSITDSGIHRPKIIYCYGSDGKRYKQLVKGQDDTRQDLVIEQVFETMNQFLMEEKETRKRKLRLRTYRVVPLSPIAGVLEWVENTIPWGSYLVSRTSKRLSAHERYHPFEWKHAECRQYLKHAAEKLPAFLEIQANFTPVFHHFFLERFPDAAVWYHRRQAYVQSAAVTSIVGYILGIGDRHAQNILIHEKTGELVHIDFGVVFDQGMALYTPETVPFRLTRDMVDGMGIAGVDGVFSRCCEATLQLLRQKSASLITILEVFVHDPLYRWTLSPLKALKIQEGGERDSVKFATHSRTSTRHATIATGCTDNTEPATELQEEHGSTDAAARALIRVKQKLEGYEDPNGSALSIEGQVKQLLSVAQDSHNLCRLFPGWAPWL</sequence>
<dbReference type="InterPro" id="IPR003152">
    <property type="entry name" value="FATC_dom"/>
</dbReference>
<dbReference type="GO" id="GO:0004674">
    <property type="term" value="F:protein serine/threonine kinase activity"/>
    <property type="evidence" value="ECO:0007669"/>
    <property type="project" value="UniProtKB-KW"/>
</dbReference>